<protein>
    <recommendedName>
        <fullName evidence="4">Secreted protein</fullName>
    </recommendedName>
</protein>
<dbReference type="PANTHER" id="PTHR36578">
    <property type="entry name" value="CHROMOSOME 15, WHOLE GENOME SHOTGUN SEQUENCE"/>
    <property type="match status" value="1"/>
</dbReference>
<dbReference type="EMBL" id="JAUJDW010000098">
    <property type="protein sequence ID" value="KAK0638270.1"/>
    <property type="molecule type" value="Genomic_DNA"/>
</dbReference>
<proteinExistence type="predicted"/>
<dbReference type="AlphaFoldDB" id="A0AA40CHA4"/>
<feature type="chain" id="PRO_5041432281" description="Secreted protein" evidence="1">
    <location>
        <begin position="19"/>
        <end position="492"/>
    </location>
</feature>
<organism evidence="2 3">
    <name type="scientific">Lasiodiplodia hormozganensis</name>
    <dbReference type="NCBI Taxonomy" id="869390"/>
    <lineage>
        <taxon>Eukaryota</taxon>
        <taxon>Fungi</taxon>
        <taxon>Dikarya</taxon>
        <taxon>Ascomycota</taxon>
        <taxon>Pezizomycotina</taxon>
        <taxon>Dothideomycetes</taxon>
        <taxon>Dothideomycetes incertae sedis</taxon>
        <taxon>Botryosphaeriales</taxon>
        <taxon>Botryosphaeriaceae</taxon>
        <taxon>Lasiodiplodia</taxon>
    </lineage>
</organism>
<dbReference type="PANTHER" id="PTHR36578:SF1">
    <property type="entry name" value="APPLE DOMAIN-CONTAINING PROTEIN"/>
    <property type="match status" value="1"/>
</dbReference>
<name>A0AA40CHA4_9PEZI</name>
<gene>
    <name evidence="2" type="ORF">DIS24_g9996</name>
</gene>
<dbReference type="Proteomes" id="UP001175001">
    <property type="component" value="Unassembled WGS sequence"/>
</dbReference>
<keyword evidence="1" id="KW-0732">Signal</keyword>
<keyword evidence="3" id="KW-1185">Reference proteome</keyword>
<comment type="caution">
    <text evidence="2">The sequence shown here is derived from an EMBL/GenBank/DDBJ whole genome shotgun (WGS) entry which is preliminary data.</text>
</comment>
<evidence type="ECO:0000313" key="3">
    <source>
        <dbReference type="Proteomes" id="UP001175001"/>
    </source>
</evidence>
<evidence type="ECO:0000313" key="2">
    <source>
        <dbReference type="EMBL" id="KAK0638270.1"/>
    </source>
</evidence>
<feature type="signal peptide" evidence="1">
    <location>
        <begin position="1"/>
        <end position="18"/>
    </location>
</feature>
<evidence type="ECO:0000256" key="1">
    <source>
        <dbReference type="SAM" id="SignalP"/>
    </source>
</evidence>
<accession>A0AA40CHA4</accession>
<sequence length="492" mass="50970">MHFHQSSYILGGAALVGAVAVPAPVPDDVPVTVADLPTPSVLGPDPLVYSSTAEPINAATVTAVVTGVTDAPEPTESAVAVSAAAAVIDPSLVSLITNLPSSIPPSLYSQISAAVPTDPASVAVLQSAIAALPSGALPDQLASLASELLPAVAATPAAKVKRATTTYDPEASSKKCPGGNGWDCCPLPTGTAFGTSSETDSEFLSNNAYSRAASSAASRVPAQYTLAFSNKNAATQQTGYRGVYTLPAYDPSACAAHCNADPWCQAFNIYIERDPIVRPDDPNSSGSLCSNPPSTANVKCTLYGLPVSAASATNDGQYQGGFHVVIAGSNGYNKIPQAPAPQPNFSGPSALLPGAIEDLSKYYLYEFYAGPFDPAYCARGCQANTAWNKAQLRDDRGRYTACNAFNAYITYADGEAKGTTCAYYNDNLSAADVRDKATNVGQWQGSVHVTIGQSYVYNLTPRDNGGVCNCRVMGAFWPSPILDAALYGGCRD</sequence>
<evidence type="ECO:0008006" key="4">
    <source>
        <dbReference type="Google" id="ProtNLM"/>
    </source>
</evidence>
<reference evidence="2" key="1">
    <citation type="submission" date="2023-06" db="EMBL/GenBank/DDBJ databases">
        <title>Multi-omics analyses reveal the molecular pathogenesis toolkit of Lasiodiplodia hormozganensis, a cross-kingdom pathogen.</title>
        <authorList>
            <person name="Felix C."/>
            <person name="Meneses R."/>
            <person name="Goncalves M.F.M."/>
            <person name="Tilleman L."/>
            <person name="Duarte A.S."/>
            <person name="Jorrin-Novo J.V."/>
            <person name="Van De Peer Y."/>
            <person name="Deforce D."/>
            <person name="Van Nieuwerburgh F."/>
            <person name="Esteves A.C."/>
            <person name="Alves A."/>
        </authorList>
    </citation>
    <scope>NUCLEOTIDE SEQUENCE</scope>
    <source>
        <strain evidence="2">CBS 339.90</strain>
    </source>
</reference>